<dbReference type="EMBL" id="CP007524">
    <property type="protein sequence ID" value="AHW75178.1"/>
    <property type="molecule type" value="Genomic_DNA"/>
</dbReference>
<dbReference type="Proteomes" id="UP000023582">
    <property type="component" value="Chromosome"/>
</dbReference>
<protein>
    <submittedName>
        <fullName evidence="1">Uncharacterized protein</fullName>
    </submittedName>
</protein>
<dbReference type="KEGG" id="nmx:NMA510612_0876"/>
<organism evidence="1 2">
    <name type="scientific">Neisseria meningitidis</name>
    <dbReference type="NCBI Taxonomy" id="487"/>
    <lineage>
        <taxon>Bacteria</taxon>
        <taxon>Pseudomonadati</taxon>
        <taxon>Pseudomonadota</taxon>
        <taxon>Betaproteobacteria</taxon>
        <taxon>Neisseriales</taxon>
        <taxon>Neisseriaceae</taxon>
        <taxon>Neisseria</taxon>
    </lineage>
</organism>
<gene>
    <name evidence="1" type="ORF">NMA510612_0876</name>
</gene>
<accession>X5F7P3</accession>
<evidence type="ECO:0000313" key="2">
    <source>
        <dbReference type="Proteomes" id="UP000023582"/>
    </source>
</evidence>
<dbReference type="PATRIC" id="fig|487.517.peg.879"/>
<name>X5F7P3_NEIME</name>
<evidence type="ECO:0000313" key="1">
    <source>
        <dbReference type="EMBL" id="AHW75178.1"/>
    </source>
</evidence>
<reference evidence="2" key="2">
    <citation type="submission" date="2014-02" db="EMBL/GenBank/DDBJ databases">
        <title>Complete Genome Sequence of Neisseria meningitides, serogroup A strain 510612.</title>
        <authorList>
            <person name="Zhang X."/>
            <person name="Zhang Y."/>
            <person name="Yang J."/>
            <person name="Zhu Y."/>
            <person name="Jin Q."/>
        </authorList>
    </citation>
    <scope>NUCLEOTIDE SEQUENCE</scope>
    <source>
        <strain evidence="2">NMA510612</strain>
    </source>
</reference>
<sequence>MIPTSFFVVRKSDYLPNRFEYQSLNRMAAMMIGTERPT</sequence>
<proteinExistence type="predicted"/>
<dbReference type="AlphaFoldDB" id="X5F7P3"/>
<reference evidence="1 2" key="1">
    <citation type="journal article" date="2014" name="Genome Announc.">
        <title>Complete Genome Sequence of Neisseria meningitidis Serogroup A Strain NMA510612, Isolated from a Patient with Bacterial Meningitis in China.</title>
        <authorList>
            <person name="Zhang Y."/>
            <person name="Yang J."/>
            <person name="Xu L."/>
            <person name="Zhu Y."/>
            <person name="Liu B."/>
            <person name="Shao Z."/>
            <person name="Zhang X."/>
            <person name="Jin Q."/>
        </authorList>
    </citation>
    <scope>NUCLEOTIDE SEQUENCE [LARGE SCALE GENOMIC DNA]</scope>
    <source>
        <strain evidence="2">NMA510612</strain>
    </source>
</reference>